<dbReference type="Pfam" id="PF14349">
    <property type="entry name" value="SprA_N"/>
    <property type="match status" value="1"/>
</dbReference>
<dbReference type="EMBL" id="FAXC01000045">
    <property type="protein sequence ID" value="CUV08350.1"/>
    <property type="molecule type" value="Genomic_DNA"/>
</dbReference>
<protein>
    <recommendedName>
        <fullName evidence="2">Gliding motility protein SprA N-terminal domain-containing protein</fullName>
    </recommendedName>
</protein>
<evidence type="ECO:0000259" key="2">
    <source>
        <dbReference type="Pfam" id="PF14349"/>
    </source>
</evidence>
<evidence type="ECO:0000256" key="1">
    <source>
        <dbReference type="SAM" id="MobiDB-lite"/>
    </source>
</evidence>
<name>A0A160VD38_9ZZZZ</name>
<feature type="compositionally biased region" description="Basic and acidic residues" evidence="1">
    <location>
        <begin position="1557"/>
        <end position="1599"/>
    </location>
</feature>
<dbReference type="InterPro" id="IPR025684">
    <property type="entry name" value="SprA_N_dom"/>
</dbReference>
<feature type="domain" description="Gliding motility protein SprA N-terminal" evidence="2">
    <location>
        <begin position="909"/>
        <end position="1285"/>
    </location>
</feature>
<organism evidence="3">
    <name type="scientific">hydrothermal vent metagenome</name>
    <dbReference type="NCBI Taxonomy" id="652676"/>
    <lineage>
        <taxon>unclassified sequences</taxon>
        <taxon>metagenomes</taxon>
        <taxon>ecological metagenomes</taxon>
    </lineage>
</organism>
<dbReference type="NCBIfam" id="TIGR04189">
    <property type="entry name" value="surface_SprA"/>
    <property type="match status" value="1"/>
</dbReference>
<feature type="region of interest" description="Disordered" evidence="1">
    <location>
        <begin position="224"/>
        <end position="245"/>
    </location>
</feature>
<feature type="region of interest" description="Disordered" evidence="1">
    <location>
        <begin position="1540"/>
        <end position="1599"/>
    </location>
</feature>
<sequence>MDMGNIGRVSLTARGNVTIKGNLVFQDQELIRSKISETRNTHLEFDQTQRISVEGKVGERVSINVDHDSERDFDWENNIRIGYKGEEDDIIASVDAGNVSLSLPGSQSLMGSASHQGLFGIKTVSKLGPMDITAIASVVNTEKKSQEYKGKSEAQTIKIQDHYYVKNKYFFIHEFFRNGIISQVGGATIQIPPFYPLREGLHLIGNVVIRNFELYQLDQSTNSETNPGTAFADLENPSESHDQTGNFKRLEIGQDYILSEDLGFIRLRQQANDEVLGCTFVIADRSTGDTLMTIGQGVSVNSNQLIMKMIKPRNLTPNHPVWPLMFKNVYYLGTNNISREGFELRIVNDRLPVPSHLDPLGTSYITHFGLDSLNESGVRTADQKVDLTNPNIISLTEGELFFPSFHPFAADTIPDGNQTSGLKGSLGEGKMYFSTQRTQINNDSRFTIEVDYANQSSTINLGFMIVEGSEQVYKGGIPLKRGIDYQVDYFSGTIMLSDDVDPNADIRVIFDRHQITTFDKKTILGVRSQMDFGKNSFIGGTALYYNQSVMNEKVEVGYEPMSNFIWGLNGRYQQDLPELTRTLDRLPLIETEKLSTFSFEGEFAQILPNPNPINNRATGDPNGVAFIDDFEGSKRTTSIPILRRFWKEASAPIDYKTGKVFTQRNRGRTNWFNPFVQVRTKDIWPNQSTSIQAQNETTDIMVLQFDHREHQAGVSNDSIWGGIITPFYSGDYDQTQTKFFEIWVKGGQGVLTIDLGQVSEDRDGNGLLNTEDIPVGGLIGDGILEDAEDVGLDGCSDQFEDGWGFCLDSEGPSYSDYLSSGEKVLINAYSDVDTQDPNGDNWDYSEGSNDYSRINGTEKNALDAGRYPDTEDLDRTGFLDRTNDFFTKSISMQDTTYFAGETKRDGVPTGWQLFRVPLADFDQSDESQQREWNNINHLRLSLTGIDQSVMLQIAKLELVGNEWQELGVAIDSTGKFSKENADSIFAVSVINTDDNADYRPPDGVQGEFDRINQIRSKEQSLILKFNELPGRASGAAMKTLLALSGERAQSYLSYERMKMYVYGASPWISNENTNVEMFMRFGFGDNYYELIQPVYDGWDEGKNRNSIDLDLEWLSRLKLQDSSSVKKYSETDIFSYSTDFKEYRFTDDLGVETGKVIRIKGQPALNRIKYFIVGVKNLAETPISGEVWLDELRLSNVNRDKGVSMRVQSRFNLADVINTSFAYQRQDADFHMLQRRLGSNKSNESININTGLSLDKFLPSTWGMKIPISTSIRNSVSRPKYFPGQDVLVDKGNVPDSIQAKTNALSFTISGSKSSKSDNKIIKYTIDRLNTRFTATRQSMSNEIQKEVLNESYMGQVNYALPFGRNNYVMPFKWMSSVPWIGEKLGKTQLYYTPANVNASLNFNEKLTQKTPRRGNKSPDDYNFGLNQIYALDYKITESVNSKYSRTIRSNLNDYRGYITNALKNGDPGVVTDITENFTSSFSPILTDWLKPTFNYSANYRWNKARDRSVEGANIGNQFRFSTGISLSPVRLVELIYKPSGAGSTPQRSRAPQPARSRTEIPRGEEKEQEGDMRRPQERTESEPKQEQTPEIDVKKPSKFAESEMLKKFHGWMRKVTPINISYTENVNKTGMGILGEVPLGYRFGWVREHGLEHTEQVGSNTGDWDHKRDFSVRSGLNLTRSLSMNFNYAQNVSSNRRGSGMEQRSMSRDYLSYGKHLENGFPFVGWSVRLTGLERNKFISKFVRTMSMDHGTHGKETRAWQFDQFSGPSIPFFGLNDFIFNYADKERTSRVNMNFSPLIGATMSLKKGIAINMRHNRTISREESANGGKKIFHDQTYLITANYTHRGGFTIPLPFFDNYKVNNQVNFTFNFDMNKNRTLQKAQQATKFAETAFTSSWKTGIRLTYSFSQTVSGSMIWEYRESDSKHTGKKIDRDFGFDVNLAIRG</sequence>
<accession>A0A160VD38</accession>
<reference evidence="3" key="1">
    <citation type="submission" date="2015-10" db="EMBL/GenBank/DDBJ databases">
        <authorList>
            <person name="Gilbert D.G."/>
        </authorList>
    </citation>
    <scope>NUCLEOTIDE SEQUENCE</scope>
</reference>
<gene>
    <name evidence="3" type="ORF">MGWOODY_Mmi2143</name>
</gene>
<proteinExistence type="predicted"/>
<dbReference type="InterPro" id="IPR026377">
    <property type="entry name" value="Cell_surface_SprA"/>
</dbReference>
<evidence type="ECO:0000313" key="3">
    <source>
        <dbReference type="EMBL" id="CUV08350.1"/>
    </source>
</evidence>